<name>A0A372IU05_9BACT</name>
<evidence type="ECO:0000313" key="1">
    <source>
        <dbReference type="EMBL" id="RFU17913.1"/>
    </source>
</evidence>
<dbReference type="OrthoDB" id="99689at2"/>
<gene>
    <name evidence="1" type="ORF">D0Y96_07385</name>
</gene>
<sequence length="393" mass="43119">MRFALPPSLRIATGLLLAALLSIVGYQVFLRISHSPEALLKRADDLSWLNSWIAVAPVYHQAELEFIKKGDASQALYAHVSQVLAQSESSRTIPSQIAELRGDLNRPEASDPETRLRILTILGMLETNYDAGMARDTWSQVESVSLRQQHYLLASHAIGEQGIAAFLLGDFAAAKKDVEKAWMVAKVADPAAHIRYASMYGTGLVELRKYKEALGPLNEAIKVASKTRDAAYPSIAVNAKIEALSGIGQSDKALALADDAMKKVGALRLAGHLYELYKVRARVYEEKNDWKEAISDLSQSVQYARQLSYWRGITQSGGLLAEAHLHEGSLQAALAPINEAIDANKHIPDELYQVPKNLAIKAQILARLGYPMSRCLLEPGLRMVLDSKPSNPS</sequence>
<dbReference type="InterPro" id="IPR011990">
    <property type="entry name" value="TPR-like_helical_dom_sf"/>
</dbReference>
<comment type="caution">
    <text evidence="1">The sequence shown here is derived from an EMBL/GenBank/DDBJ whole genome shotgun (WGS) entry which is preliminary data.</text>
</comment>
<keyword evidence="2" id="KW-1185">Reference proteome</keyword>
<evidence type="ECO:0008006" key="3">
    <source>
        <dbReference type="Google" id="ProtNLM"/>
    </source>
</evidence>
<reference evidence="1 2" key="1">
    <citation type="submission" date="2018-08" db="EMBL/GenBank/DDBJ databases">
        <title>Acidipila sp. 4G-K13, an acidobacterium isolated from forest soil.</title>
        <authorList>
            <person name="Gao Z.-H."/>
            <person name="Qiu L.-H."/>
        </authorList>
    </citation>
    <scope>NUCLEOTIDE SEQUENCE [LARGE SCALE GENOMIC DNA]</scope>
    <source>
        <strain evidence="1 2">4G-K13</strain>
    </source>
</reference>
<dbReference type="Gene3D" id="1.25.40.10">
    <property type="entry name" value="Tetratricopeptide repeat domain"/>
    <property type="match status" value="2"/>
</dbReference>
<organism evidence="1 2">
    <name type="scientific">Paracidobacterium acidisoli</name>
    <dbReference type="NCBI Taxonomy" id="2303751"/>
    <lineage>
        <taxon>Bacteria</taxon>
        <taxon>Pseudomonadati</taxon>
        <taxon>Acidobacteriota</taxon>
        <taxon>Terriglobia</taxon>
        <taxon>Terriglobales</taxon>
        <taxon>Acidobacteriaceae</taxon>
        <taxon>Paracidobacterium</taxon>
    </lineage>
</organism>
<accession>A0A372IU05</accession>
<proteinExistence type="predicted"/>
<dbReference type="RefSeq" id="WP_117298660.1">
    <property type="nucleotide sequence ID" value="NZ_QVQT02000002.1"/>
</dbReference>
<evidence type="ECO:0000313" key="2">
    <source>
        <dbReference type="Proteomes" id="UP000264702"/>
    </source>
</evidence>
<dbReference type="EMBL" id="QVQT01000002">
    <property type="protein sequence ID" value="RFU17913.1"/>
    <property type="molecule type" value="Genomic_DNA"/>
</dbReference>
<dbReference type="Proteomes" id="UP000264702">
    <property type="component" value="Unassembled WGS sequence"/>
</dbReference>
<protein>
    <recommendedName>
        <fullName evidence="3">Tetratricopeptide repeat protein</fullName>
    </recommendedName>
</protein>
<dbReference type="AlphaFoldDB" id="A0A372IU05"/>
<dbReference type="SUPFAM" id="SSF48452">
    <property type="entry name" value="TPR-like"/>
    <property type="match status" value="1"/>
</dbReference>